<dbReference type="EMBL" id="KN822972">
    <property type="protein sequence ID" value="KIO30467.1"/>
    <property type="molecule type" value="Genomic_DNA"/>
</dbReference>
<keyword evidence="2" id="KW-1185">Reference proteome</keyword>
<organism evidence="1 2">
    <name type="scientific">Tulasnella calospora MUT 4182</name>
    <dbReference type="NCBI Taxonomy" id="1051891"/>
    <lineage>
        <taxon>Eukaryota</taxon>
        <taxon>Fungi</taxon>
        <taxon>Dikarya</taxon>
        <taxon>Basidiomycota</taxon>
        <taxon>Agaricomycotina</taxon>
        <taxon>Agaricomycetes</taxon>
        <taxon>Cantharellales</taxon>
        <taxon>Tulasnellaceae</taxon>
        <taxon>Tulasnella</taxon>
    </lineage>
</organism>
<evidence type="ECO:0000313" key="1">
    <source>
        <dbReference type="EMBL" id="KIO30467.1"/>
    </source>
</evidence>
<dbReference type="HOGENOM" id="CLU_581655_0_0_1"/>
<reference evidence="1 2" key="1">
    <citation type="submission" date="2014-04" db="EMBL/GenBank/DDBJ databases">
        <authorList>
            <consortium name="DOE Joint Genome Institute"/>
            <person name="Kuo A."/>
            <person name="Girlanda M."/>
            <person name="Perotto S."/>
            <person name="Kohler A."/>
            <person name="Nagy L.G."/>
            <person name="Floudas D."/>
            <person name="Copeland A."/>
            <person name="Barry K.W."/>
            <person name="Cichocki N."/>
            <person name="Veneault-Fourrey C."/>
            <person name="LaButti K."/>
            <person name="Lindquist E.A."/>
            <person name="Lipzen A."/>
            <person name="Lundell T."/>
            <person name="Morin E."/>
            <person name="Murat C."/>
            <person name="Sun H."/>
            <person name="Tunlid A."/>
            <person name="Henrissat B."/>
            <person name="Grigoriev I.V."/>
            <person name="Hibbett D.S."/>
            <person name="Martin F."/>
            <person name="Nordberg H.P."/>
            <person name="Cantor M.N."/>
            <person name="Hua S.X."/>
        </authorList>
    </citation>
    <scope>NUCLEOTIDE SEQUENCE [LARGE SCALE GENOMIC DNA]</scope>
    <source>
        <strain evidence="1 2">MUT 4182</strain>
    </source>
</reference>
<dbReference type="AlphaFoldDB" id="A0A0C3M9U1"/>
<dbReference type="OrthoDB" id="3268478at2759"/>
<dbReference type="Proteomes" id="UP000054248">
    <property type="component" value="Unassembled WGS sequence"/>
</dbReference>
<reference evidence="2" key="2">
    <citation type="submission" date="2015-01" db="EMBL/GenBank/DDBJ databases">
        <title>Evolutionary Origins and Diversification of the Mycorrhizal Mutualists.</title>
        <authorList>
            <consortium name="DOE Joint Genome Institute"/>
            <consortium name="Mycorrhizal Genomics Consortium"/>
            <person name="Kohler A."/>
            <person name="Kuo A."/>
            <person name="Nagy L.G."/>
            <person name="Floudas D."/>
            <person name="Copeland A."/>
            <person name="Barry K.W."/>
            <person name="Cichocki N."/>
            <person name="Veneault-Fourrey C."/>
            <person name="LaButti K."/>
            <person name="Lindquist E.A."/>
            <person name="Lipzen A."/>
            <person name="Lundell T."/>
            <person name="Morin E."/>
            <person name="Murat C."/>
            <person name="Riley R."/>
            <person name="Ohm R."/>
            <person name="Sun H."/>
            <person name="Tunlid A."/>
            <person name="Henrissat B."/>
            <person name="Grigoriev I.V."/>
            <person name="Hibbett D.S."/>
            <person name="Martin F."/>
        </authorList>
    </citation>
    <scope>NUCLEOTIDE SEQUENCE [LARGE SCALE GENOMIC DNA]</scope>
    <source>
        <strain evidence="2">MUT 4182</strain>
    </source>
</reference>
<name>A0A0C3M9U1_9AGAM</name>
<gene>
    <name evidence="1" type="ORF">M407DRAFT_20525</name>
</gene>
<accession>A0A0C3M9U1</accession>
<evidence type="ECO:0000313" key="2">
    <source>
        <dbReference type="Proteomes" id="UP000054248"/>
    </source>
</evidence>
<sequence>MASVQTLQYQPQVGFEMGMGPGSTPVTLPFNSIRMTGRAKELMWKDNRSSTFWSDVILAEVEGKPLLAKVYTHAAGGEKAFIRDLETLKREERVTGPRVYGLSNDGATPCIIFSASSLTPFCDYISTLVAKSPDTALQRVWQLLIDMRNKGAHILANNSSIGSIAICDVIGKAHVDDQGNVVLTPEYGDCGAPYQGSMEDVVRFAWAAVLQRAYLRPLRPLGYALSGSAAAVLSKSPSEFGSLEAALDYLHQLWIAPASRYLNWPPGLRTGDFTPGDIGVFERTAERGLSFRKLESISQDLGGVDTTLDVSDFEQVGEKIFKATCEPFGKNSIKDFMLCWRNQLTDRAIELEWLRKNAVRIGSKHNVLPQDLVLLTETVHGLDAASVEALTKSTRNPIHFYVHMDQFGRARKRYWTLDDKPKSALELSKVTNGEDCDKTGLPLPHVDMHFGEEPFPTKYLQVEAVDVTPF</sequence>
<protein>
    <submittedName>
        <fullName evidence="1">Uncharacterized protein</fullName>
    </submittedName>
</protein>
<proteinExistence type="predicted"/>